<dbReference type="Proteomes" id="UP000267606">
    <property type="component" value="Unassembled WGS sequence"/>
</dbReference>
<sequence length="127" mass="13844">MNLAVSPEHLNALKKFYAFSGDSPVDLSSVTRNLMHLVFCHKKSYASRGGFPVNIGLAPRNFMHFLVDILADAEPRSRFYESIMNCSKAGNGNGPNYWNMLSVICGLRGNGYGLVRGGLGGSVNFLV</sequence>
<gene>
    <name evidence="1" type="ORF">OFLC_LOCUS8078</name>
</gene>
<evidence type="ECO:0000313" key="2">
    <source>
        <dbReference type="Proteomes" id="UP000267606"/>
    </source>
</evidence>
<organism evidence="3">
    <name type="scientific">Onchocerca flexuosa</name>
    <dbReference type="NCBI Taxonomy" id="387005"/>
    <lineage>
        <taxon>Eukaryota</taxon>
        <taxon>Metazoa</taxon>
        <taxon>Ecdysozoa</taxon>
        <taxon>Nematoda</taxon>
        <taxon>Chromadorea</taxon>
        <taxon>Rhabditida</taxon>
        <taxon>Spirurina</taxon>
        <taxon>Spiruromorpha</taxon>
        <taxon>Filarioidea</taxon>
        <taxon>Onchocercidae</taxon>
        <taxon>Onchocerca</taxon>
    </lineage>
</organism>
<proteinExistence type="predicted"/>
<accession>A0A183HKR8</accession>
<keyword evidence="2" id="KW-1185">Reference proteome</keyword>
<reference evidence="3" key="1">
    <citation type="submission" date="2016-06" db="UniProtKB">
        <authorList>
            <consortium name="WormBaseParasite"/>
        </authorList>
    </citation>
    <scope>IDENTIFICATION</scope>
</reference>
<reference evidence="1 2" key="2">
    <citation type="submission" date="2018-11" db="EMBL/GenBank/DDBJ databases">
        <authorList>
            <consortium name="Pathogen Informatics"/>
        </authorList>
    </citation>
    <scope>NUCLEOTIDE SEQUENCE [LARGE SCALE GENOMIC DNA]</scope>
</reference>
<protein>
    <submittedName>
        <fullName evidence="3">ANK_REP_REGION domain-containing protein</fullName>
    </submittedName>
</protein>
<dbReference type="EMBL" id="UZAJ01008865">
    <property type="protein sequence ID" value="VDO53936.1"/>
    <property type="molecule type" value="Genomic_DNA"/>
</dbReference>
<evidence type="ECO:0000313" key="1">
    <source>
        <dbReference type="EMBL" id="VDO53936.1"/>
    </source>
</evidence>
<name>A0A183HKR8_9BILA</name>
<evidence type="ECO:0000313" key="3">
    <source>
        <dbReference type="WBParaSite" id="OFLC_0000807901-mRNA-1"/>
    </source>
</evidence>
<dbReference type="WBParaSite" id="OFLC_0000807901-mRNA-1">
    <property type="protein sequence ID" value="OFLC_0000807901-mRNA-1"/>
    <property type="gene ID" value="OFLC_0000807901"/>
</dbReference>
<dbReference type="AlphaFoldDB" id="A0A183HKR8"/>